<dbReference type="NCBIfam" id="TIGR03862">
    <property type="entry name" value="flavo_PP4765"/>
    <property type="match status" value="1"/>
</dbReference>
<dbReference type="Proteomes" id="UP000274541">
    <property type="component" value="Unassembled WGS sequence"/>
</dbReference>
<dbReference type="AlphaFoldDB" id="A0A3M3WGR5"/>
<evidence type="ECO:0000256" key="3">
    <source>
        <dbReference type="ARBA" id="ARBA00022827"/>
    </source>
</evidence>
<evidence type="ECO:0000259" key="4">
    <source>
        <dbReference type="Pfam" id="PF03486"/>
    </source>
</evidence>
<accession>A0A3M3WGR5</accession>
<evidence type="ECO:0008006" key="8">
    <source>
        <dbReference type="Google" id="ProtNLM"/>
    </source>
</evidence>
<evidence type="ECO:0000256" key="2">
    <source>
        <dbReference type="ARBA" id="ARBA00022630"/>
    </source>
</evidence>
<dbReference type="Pfam" id="PF03486">
    <property type="entry name" value="HI0933_like"/>
    <property type="match status" value="1"/>
</dbReference>
<dbReference type="PRINTS" id="PR00419">
    <property type="entry name" value="ADXRDTASE"/>
</dbReference>
<protein>
    <recommendedName>
        <fullName evidence="8">Family flavoprotein</fullName>
    </recommendedName>
</protein>
<dbReference type="EMBL" id="RBPX01000406">
    <property type="protein sequence ID" value="RMO56293.1"/>
    <property type="molecule type" value="Genomic_DNA"/>
</dbReference>
<organism evidence="6 7">
    <name type="scientific">Pseudomonas syringae pv. aptata</name>
    <dbReference type="NCBI Taxonomy" id="83167"/>
    <lineage>
        <taxon>Bacteria</taxon>
        <taxon>Pseudomonadati</taxon>
        <taxon>Pseudomonadota</taxon>
        <taxon>Gammaproteobacteria</taxon>
        <taxon>Pseudomonadales</taxon>
        <taxon>Pseudomonadaceae</taxon>
        <taxon>Pseudomonas</taxon>
        <taxon>Pseudomonas syringae</taxon>
    </lineage>
</organism>
<evidence type="ECO:0000313" key="6">
    <source>
        <dbReference type="EMBL" id="RMO56293.1"/>
    </source>
</evidence>
<dbReference type="PANTHER" id="PTHR42887">
    <property type="entry name" value="OS12G0638800 PROTEIN"/>
    <property type="match status" value="1"/>
</dbReference>
<evidence type="ECO:0000259" key="5">
    <source>
        <dbReference type="Pfam" id="PF22780"/>
    </source>
</evidence>
<dbReference type="Pfam" id="PF22780">
    <property type="entry name" value="HI0933_like_1st"/>
    <property type="match status" value="1"/>
</dbReference>
<dbReference type="InterPro" id="IPR057661">
    <property type="entry name" value="RsdA/BaiN/AoA(So)_Rossmann"/>
</dbReference>
<dbReference type="PANTHER" id="PTHR42887:SF1">
    <property type="entry name" value="BLR3961 PROTEIN"/>
    <property type="match status" value="1"/>
</dbReference>
<sequence length="487" mass="51968">MATARTARHSQGATVSSITVRNGSGTTWACDPARDFASVAAHDVRNTLKERSGRMPHPSAIDISLTMTDLAPSTARTVAIIGGGPAGLMAAEVLSQAGLRVDLYDGMPSVGRKFLLAGVGGMNITHSEPYPAFLARYAERSPMIAPLLRGFDADALCQWIYALGIETFVGSSGRVFPTDMKAAPLLRAWLKRLRDAGVTIHTRHRWSGWNADGSLRITHADGELAIKPAATLLALGGASWARLGSDGAWLPWLQARQVEVAPLQAANCGFEVSAWSDLLRDKFAGAPLKNIAMGLHGHALRLGECVLTATGVEGSLVYALSAQIREQINLHGSAVVDIDLLHGKALTDIQKALSKPRGSRSMSKHLHSQLGLDGAKAALLRELAPREAFADPQLLSEAIKALPLPLIKPRPIDEAISTAGGVTFEAMDERLMLRQLPGVFCAGEMIDWEAPTGGYLLPPASPAAALRGWGWSSGCNRADHDRRHTPR</sequence>
<dbReference type="InterPro" id="IPR036188">
    <property type="entry name" value="FAD/NAD-bd_sf"/>
</dbReference>
<name>A0A3M3WGR5_PSEAP</name>
<dbReference type="NCBIfam" id="TIGR00275">
    <property type="entry name" value="aminoacetone oxidase family FAD-binding enzyme"/>
    <property type="match status" value="1"/>
</dbReference>
<evidence type="ECO:0000256" key="1">
    <source>
        <dbReference type="ARBA" id="ARBA00001974"/>
    </source>
</evidence>
<proteinExistence type="predicted"/>
<feature type="domain" description="RsdA/BaiN/AoA(So)-like insert" evidence="5">
    <location>
        <begin position="264"/>
        <end position="417"/>
    </location>
</feature>
<dbReference type="Gene3D" id="3.50.50.60">
    <property type="entry name" value="FAD/NAD(P)-binding domain"/>
    <property type="match status" value="1"/>
</dbReference>
<dbReference type="InterPro" id="IPR022460">
    <property type="entry name" value="Flavoprotein_PP4765"/>
</dbReference>
<dbReference type="SUPFAM" id="SSF160996">
    <property type="entry name" value="HI0933 insert domain-like"/>
    <property type="match status" value="1"/>
</dbReference>
<evidence type="ECO:0000313" key="7">
    <source>
        <dbReference type="Proteomes" id="UP000274541"/>
    </source>
</evidence>
<keyword evidence="3" id="KW-0274">FAD</keyword>
<dbReference type="InterPro" id="IPR055178">
    <property type="entry name" value="RsdA/BaiN/AoA(So)-like_dom"/>
</dbReference>
<dbReference type="InterPro" id="IPR004792">
    <property type="entry name" value="BaiN-like"/>
</dbReference>
<dbReference type="SUPFAM" id="SSF51905">
    <property type="entry name" value="FAD/NAD(P)-binding domain"/>
    <property type="match status" value="1"/>
</dbReference>
<reference evidence="6 7" key="1">
    <citation type="submission" date="2018-08" db="EMBL/GenBank/DDBJ databases">
        <title>Recombination of ecologically and evolutionarily significant loci maintains genetic cohesion in the Pseudomonas syringae species complex.</title>
        <authorList>
            <person name="Dillon M."/>
            <person name="Thakur S."/>
            <person name="Almeida R.N.D."/>
            <person name="Weir B.S."/>
            <person name="Guttman D.S."/>
        </authorList>
    </citation>
    <scope>NUCLEOTIDE SEQUENCE [LARGE SCALE GENOMIC DNA]</scope>
    <source>
        <strain evidence="6 7">ICMP 4388</strain>
    </source>
</reference>
<comment type="cofactor">
    <cofactor evidence="1">
        <name>FAD</name>
        <dbReference type="ChEBI" id="CHEBI:57692"/>
    </cofactor>
</comment>
<feature type="domain" description="RsdA/BaiN/AoA(So)-like Rossmann fold-like" evidence="4">
    <location>
        <begin position="77"/>
        <end position="460"/>
    </location>
</feature>
<dbReference type="Gene3D" id="2.40.30.10">
    <property type="entry name" value="Translation factors"/>
    <property type="match status" value="1"/>
</dbReference>
<comment type="caution">
    <text evidence="6">The sequence shown here is derived from an EMBL/GenBank/DDBJ whole genome shotgun (WGS) entry which is preliminary data.</text>
</comment>
<keyword evidence="2" id="KW-0285">Flavoprotein</keyword>
<dbReference type="InterPro" id="IPR023166">
    <property type="entry name" value="BaiN-like_dom_sf"/>
</dbReference>
<gene>
    <name evidence="6" type="ORF">ALQ37_04303</name>
</gene>
<dbReference type="Gene3D" id="1.10.8.260">
    <property type="entry name" value="HI0933 insert domain-like"/>
    <property type="match status" value="1"/>
</dbReference>